<gene>
    <name evidence="2" type="ORF">CVS29_09025</name>
</gene>
<feature type="region of interest" description="Disordered" evidence="1">
    <location>
        <begin position="1"/>
        <end position="26"/>
    </location>
</feature>
<dbReference type="AlphaFoldDB" id="A0A2V3DQX2"/>
<organism evidence="2 3">
    <name type="scientific">Arthrobacter psychrochitiniphilus</name>
    <dbReference type="NCBI Taxonomy" id="291045"/>
    <lineage>
        <taxon>Bacteria</taxon>
        <taxon>Bacillati</taxon>
        <taxon>Actinomycetota</taxon>
        <taxon>Actinomycetes</taxon>
        <taxon>Micrococcales</taxon>
        <taxon>Micrococcaceae</taxon>
        <taxon>Arthrobacter</taxon>
    </lineage>
</organism>
<name>A0A2V3DQX2_9MICC</name>
<dbReference type="Proteomes" id="UP000246303">
    <property type="component" value="Unassembled WGS sequence"/>
</dbReference>
<dbReference type="EMBL" id="QHLZ01000005">
    <property type="protein sequence ID" value="PXA65402.1"/>
    <property type="molecule type" value="Genomic_DNA"/>
</dbReference>
<accession>A0A2V3DQX2</accession>
<proteinExistence type="predicted"/>
<comment type="caution">
    <text evidence="2">The sequence shown here is derived from an EMBL/GenBank/DDBJ whole genome shotgun (WGS) entry which is preliminary data.</text>
</comment>
<evidence type="ECO:0000256" key="1">
    <source>
        <dbReference type="SAM" id="MobiDB-lite"/>
    </source>
</evidence>
<protein>
    <submittedName>
        <fullName evidence="2">Uncharacterized protein</fullName>
    </submittedName>
</protein>
<evidence type="ECO:0000313" key="2">
    <source>
        <dbReference type="EMBL" id="PXA65402.1"/>
    </source>
</evidence>
<reference evidence="2 3" key="1">
    <citation type="submission" date="2018-05" db="EMBL/GenBank/DDBJ databases">
        <title>Genetic diversity of glacier-inhabiting Cryobacterium bacteria in China and description of Cryobacterium mengkeensis sp. nov. and Arthrobacter glacialis sp. nov.</title>
        <authorList>
            <person name="Liu Q."/>
            <person name="Xin Y.-H."/>
        </authorList>
    </citation>
    <scope>NUCLEOTIDE SEQUENCE [LARGE SCALE GENOMIC DNA]</scope>
    <source>
        <strain evidence="2 3">GP3</strain>
    </source>
</reference>
<keyword evidence="3" id="KW-1185">Reference proteome</keyword>
<feature type="region of interest" description="Disordered" evidence="1">
    <location>
        <begin position="53"/>
        <end position="76"/>
    </location>
</feature>
<sequence>MATTPPIMSQPKMLRRRSQAGAAPGMAQLAPTTAWATNGMDWLNGVNLVRRNTTSAPRPHRRQPRLSATALQSPAG</sequence>
<evidence type="ECO:0000313" key="3">
    <source>
        <dbReference type="Proteomes" id="UP000246303"/>
    </source>
</evidence>